<feature type="region of interest" description="Disordered" evidence="1">
    <location>
        <begin position="581"/>
        <end position="606"/>
    </location>
</feature>
<accession>A0A9P9KA88</accession>
<dbReference type="RefSeq" id="XP_046050641.1">
    <property type="nucleotide sequence ID" value="XM_046192380.1"/>
</dbReference>
<dbReference type="InterPro" id="IPR024983">
    <property type="entry name" value="CHAT_dom"/>
</dbReference>
<dbReference type="GeneID" id="70222334"/>
<keyword evidence="4" id="KW-1185">Reference proteome</keyword>
<dbReference type="OrthoDB" id="9991317at2759"/>
<evidence type="ECO:0000256" key="1">
    <source>
        <dbReference type="SAM" id="MobiDB-lite"/>
    </source>
</evidence>
<organism evidence="3 4">
    <name type="scientific">Fusarium redolens</name>
    <dbReference type="NCBI Taxonomy" id="48865"/>
    <lineage>
        <taxon>Eukaryota</taxon>
        <taxon>Fungi</taxon>
        <taxon>Dikarya</taxon>
        <taxon>Ascomycota</taxon>
        <taxon>Pezizomycotina</taxon>
        <taxon>Sordariomycetes</taxon>
        <taxon>Hypocreomycetidae</taxon>
        <taxon>Hypocreales</taxon>
        <taxon>Nectriaceae</taxon>
        <taxon>Fusarium</taxon>
        <taxon>Fusarium redolens species complex</taxon>
    </lineage>
</organism>
<sequence length="1360" mass="154154">MTRFYGVHTSLYTSLSVEHVNDLEHAIYCTITGQYAAARSMFESRLSSVKVVPVVSVERAELAYRQGRYKEIWETLEEVLPDVANEGTVHEMEDAPYRLMRIFHALAAIRYKGTVELAKGEILRVRKWLADTPIDSYTDVQASIVRKYSQTSYLVSIYANNNEFDASLIPISDTRNVPWQGLTELRVSLLQKAMAFEALALLKVERLRIPYSERIAAISSFISGLHSCHNLNGPQLLWIELELSFMLAMTHQELEDYSKAKEELAGMERLLDKWCEMTQFPHKQTLAPHISLRYAQIELLDDSDHRSRYRQSLMLLKDAEACGHYRTSWCMYIAAGAAREIALLEDSSEMYQSFLDLHKREEVYEETVLGDLPDLLLGKHKVLSEAGRNSVHLRKAVEWIDGFLEAYPSFSLPGVLRNLHQWRLLFLMMLREPEEVARSEQALESLKHLVPALRGPLIGVRPTESQSACSANEGENNDPGSWEEPKIGSLQEENFWVVWEDTHMDRVKQCGTAMTLLSQWMIQDMQEGMLSLTHAMDIFGVREEERQSIIDEGIMAAIRSLGLQTYEALFTMLYFQPPNTQETASPGYTPAKPVKQGVSQQTTPNGLGPVTAETWGNCVVAFTRWLKTSSQSTVTGRQSLLLMLQDIRIWSLEHGNFHDWVVAECERALNMMEGLHKPVRRYFASHRLAYQNQVADTCLNLCLSSQEALMDGQWEYVEKAERYYALSLDGYLRENMSDDVALCQRSMARVYLVKLHKAIRKREDDPLLTELRDTGLGFLEKADEYFDREELEASWSAGLKGFIGRQRIAKSNDPSLTAQVALSLIMERSSNIDECERSMMWEWVQKAKGQSLASTIGLSRADPSSMVSSLEKSNLLSGLYFRLCEMRSKITKTKPCERYHLRLELDQHVKKMKKHDPLKRLLDSREGKHLSSDDLEEISEGTDTAVVFVDWFYLPGFHEGMRPCLLLFTRRAGSVPTVDQLTTTPEEVFDWITKFIDKKEPLDESISSRPALQDEAARTECIRKISSLVEPLQRRTKPGDLLVLCPTDVLHRIPLHALNVKQVVDGQATDISLIHRNPVVYIHSHSLLRPCFWASKAVVESGIGINPFFMNGASYQQGELQPTHKAGHEMILSLSKQYSNMPALHSANATKAKFLDNLRKTRMVHLQSHCEWESADPLKHCITFPRPALQYLSKNPAKDEVSFDGDSYALTAREAFSLQDTLQLGTHLNLLVCSGAAAFITSGDEPFGLIPALLYSGAASTVSTLWAMDDEYAANFSKAFFQAFGKECRKIGFGASTAAKCKERGGWVNIAKVVQRSIKSLDKNGSEPLAVWSGFVMHGFWMMWVGAEEGRRFCTKLPEI</sequence>
<evidence type="ECO:0000313" key="4">
    <source>
        <dbReference type="Proteomes" id="UP000720189"/>
    </source>
</evidence>
<protein>
    <submittedName>
        <fullName evidence="3">CHAT domain-containing protein</fullName>
    </submittedName>
</protein>
<name>A0A9P9KA88_FUSRE</name>
<dbReference type="Pfam" id="PF12770">
    <property type="entry name" value="CHAT"/>
    <property type="match status" value="1"/>
</dbReference>
<evidence type="ECO:0000259" key="2">
    <source>
        <dbReference type="Pfam" id="PF12770"/>
    </source>
</evidence>
<feature type="compositionally biased region" description="Polar residues" evidence="1">
    <location>
        <begin position="464"/>
        <end position="474"/>
    </location>
</feature>
<dbReference type="Proteomes" id="UP000720189">
    <property type="component" value="Unassembled WGS sequence"/>
</dbReference>
<proteinExistence type="predicted"/>
<dbReference type="EMBL" id="JAGMUX010000006">
    <property type="protein sequence ID" value="KAH7255072.1"/>
    <property type="molecule type" value="Genomic_DNA"/>
</dbReference>
<feature type="domain" description="CHAT" evidence="2">
    <location>
        <begin position="1028"/>
        <end position="1292"/>
    </location>
</feature>
<evidence type="ECO:0000313" key="3">
    <source>
        <dbReference type="EMBL" id="KAH7255072.1"/>
    </source>
</evidence>
<reference evidence="3" key="1">
    <citation type="journal article" date="2021" name="Nat. Commun.">
        <title>Genetic determinants of endophytism in the Arabidopsis root mycobiome.</title>
        <authorList>
            <person name="Mesny F."/>
            <person name="Miyauchi S."/>
            <person name="Thiergart T."/>
            <person name="Pickel B."/>
            <person name="Atanasova L."/>
            <person name="Karlsson M."/>
            <person name="Huettel B."/>
            <person name="Barry K.W."/>
            <person name="Haridas S."/>
            <person name="Chen C."/>
            <person name="Bauer D."/>
            <person name="Andreopoulos W."/>
            <person name="Pangilinan J."/>
            <person name="LaButti K."/>
            <person name="Riley R."/>
            <person name="Lipzen A."/>
            <person name="Clum A."/>
            <person name="Drula E."/>
            <person name="Henrissat B."/>
            <person name="Kohler A."/>
            <person name="Grigoriev I.V."/>
            <person name="Martin F.M."/>
            <person name="Hacquard S."/>
        </authorList>
    </citation>
    <scope>NUCLEOTIDE SEQUENCE</scope>
    <source>
        <strain evidence="3">MPI-CAGE-AT-0023</strain>
    </source>
</reference>
<gene>
    <name evidence="3" type="ORF">BKA55DRAFT_563374</name>
</gene>
<feature type="region of interest" description="Disordered" evidence="1">
    <location>
        <begin position="464"/>
        <end position="486"/>
    </location>
</feature>
<comment type="caution">
    <text evidence="3">The sequence shown here is derived from an EMBL/GenBank/DDBJ whole genome shotgun (WGS) entry which is preliminary data.</text>
</comment>